<keyword evidence="3" id="KW-1185">Reference proteome</keyword>
<proteinExistence type="predicted"/>
<sequence>MRSPLSMLPVRIPLPRRHRRRRSRGYLGTSPPSLQVKVPPLPPMPARRRPWPRMACSSAGPAPVLLHHPPPPIAGLREEQQQGIGGGAQAAWIEGNSEEGDSCVLQLFAAD</sequence>
<gene>
    <name evidence="2" type="ORF">GQ55_4G233700</name>
</gene>
<feature type="compositionally biased region" description="Basic residues" evidence="1">
    <location>
        <begin position="14"/>
        <end position="24"/>
    </location>
</feature>
<evidence type="ECO:0000313" key="2">
    <source>
        <dbReference type="EMBL" id="PUZ60995.1"/>
    </source>
</evidence>
<protein>
    <submittedName>
        <fullName evidence="2">Uncharacterized protein</fullName>
    </submittedName>
</protein>
<reference evidence="2 3" key="1">
    <citation type="submission" date="2018-04" db="EMBL/GenBank/DDBJ databases">
        <title>WGS assembly of Panicum hallii var. hallii HAL2.</title>
        <authorList>
            <person name="Lovell J."/>
            <person name="Jenkins J."/>
            <person name="Lowry D."/>
            <person name="Mamidi S."/>
            <person name="Sreedasyam A."/>
            <person name="Weng X."/>
            <person name="Barry K."/>
            <person name="Bonette J."/>
            <person name="Campitelli B."/>
            <person name="Daum C."/>
            <person name="Gordon S."/>
            <person name="Gould B."/>
            <person name="Lipzen A."/>
            <person name="MacQueen A."/>
            <person name="Palacio-Mejia J."/>
            <person name="Plott C."/>
            <person name="Shakirov E."/>
            <person name="Shu S."/>
            <person name="Yoshinaga Y."/>
            <person name="Zane M."/>
            <person name="Rokhsar D."/>
            <person name="Grimwood J."/>
            <person name="Schmutz J."/>
            <person name="Juenger T."/>
        </authorList>
    </citation>
    <scope>NUCLEOTIDE SEQUENCE [LARGE SCALE GENOMIC DNA]</scope>
    <source>
        <strain evidence="3">cv. HAL2</strain>
    </source>
</reference>
<dbReference type="EMBL" id="CM009752">
    <property type="protein sequence ID" value="PUZ60995.1"/>
    <property type="molecule type" value="Genomic_DNA"/>
</dbReference>
<name>A0A2T7DZJ6_9POAL</name>
<feature type="region of interest" description="Disordered" evidence="1">
    <location>
        <begin position="1"/>
        <end position="88"/>
    </location>
</feature>
<organism evidence="2 3">
    <name type="scientific">Panicum hallii var. hallii</name>
    <dbReference type="NCBI Taxonomy" id="1504633"/>
    <lineage>
        <taxon>Eukaryota</taxon>
        <taxon>Viridiplantae</taxon>
        <taxon>Streptophyta</taxon>
        <taxon>Embryophyta</taxon>
        <taxon>Tracheophyta</taxon>
        <taxon>Spermatophyta</taxon>
        <taxon>Magnoliopsida</taxon>
        <taxon>Liliopsida</taxon>
        <taxon>Poales</taxon>
        <taxon>Poaceae</taxon>
        <taxon>PACMAD clade</taxon>
        <taxon>Panicoideae</taxon>
        <taxon>Panicodae</taxon>
        <taxon>Paniceae</taxon>
        <taxon>Panicinae</taxon>
        <taxon>Panicum</taxon>
        <taxon>Panicum sect. Panicum</taxon>
    </lineage>
</organism>
<accession>A0A2T7DZJ6</accession>
<evidence type="ECO:0000256" key="1">
    <source>
        <dbReference type="SAM" id="MobiDB-lite"/>
    </source>
</evidence>
<dbReference type="AlphaFoldDB" id="A0A2T7DZJ6"/>
<evidence type="ECO:0000313" key="3">
    <source>
        <dbReference type="Proteomes" id="UP000244336"/>
    </source>
</evidence>
<dbReference type="Gramene" id="PUZ60995">
    <property type="protein sequence ID" value="PUZ60995"/>
    <property type="gene ID" value="GQ55_4G233700"/>
</dbReference>
<dbReference type="Proteomes" id="UP000244336">
    <property type="component" value="Chromosome 4"/>
</dbReference>